<evidence type="ECO:0000313" key="2">
    <source>
        <dbReference type="EMBL" id="KAK8898896.1"/>
    </source>
</evidence>
<organism evidence="2 3">
    <name type="scientific">Tritrichomonas musculus</name>
    <dbReference type="NCBI Taxonomy" id="1915356"/>
    <lineage>
        <taxon>Eukaryota</taxon>
        <taxon>Metamonada</taxon>
        <taxon>Parabasalia</taxon>
        <taxon>Tritrichomonadida</taxon>
        <taxon>Tritrichomonadidae</taxon>
        <taxon>Tritrichomonas</taxon>
    </lineage>
</organism>
<evidence type="ECO:0000313" key="3">
    <source>
        <dbReference type="Proteomes" id="UP001470230"/>
    </source>
</evidence>
<dbReference type="PANTHER" id="PTHR22957:SF27">
    <property type="entry name" value="TBC1 DOMAIN FAMILY MEMBER 13"/>
    <property type="match status" value="1"/>
</dbReference>
<dbReference type="Proteomes" id="UP001470230">
    <property type="component" value="Unassembled WGS sequence"/>
</dbReference>
<dbReference type="Pfam" id="PF00566">
    <property type="entry name" value="RabGAP-TBC"/>
    <property type="match status" value="1"/>
</dbReference>
<dbReference type="Gene3D" id="1.10.472.80">
    <property type="entry name" value="Ypt/Rab-GAP domain of gyp1p, domain 3"/>
    <property type="match status" value="1"/>
</dbReference>
<dbReference type="SMART" id="SM00164">
    <property type="entry name" value="TBC"/>
    <property type="match status" value="1"/>
</dbReference>
<reference evidence="2 3" key="1">
    <citation type="submission" date="2024-04" db="EMBL/GenBank/DDBJ databases">
        <title>Tritrichomonas musculus Genome.</title>
        <authorList>
            <person name="Alves-Ferreira E."/>
            <person name="Grigg M."/>
            <person name="Lorenzi H."/>
            <person name="Galac M."/>
        </authorList>
    </citation>
    <scope>NUCLEOTIDE SEQUENCE [LARGE SCALE GENOMIC DNA]</scope>
    <source>
        <strain evidence="2 3">EAF2021</strain>
    </source>
</reference>
<gene>
    <name evidence="2" type="ORF">M9Y10_001188</name>
</gene>
<dbReference type="PROSITE" id="PS50086">
    <property type="entry name" value="TBC_RABGAP"/>
    <property type="match status" value="1"/>
</dbReference>
<proteinExistence type="predicted"/>
<keyword evidence="3" id="KW-1185">Reference proteome</keyword>
<dbReference type="PANTHER" id="PTHR22957">
    <property type="entry name" value="TBC1 DOMAIN FAMILY MEMBER GTPASE-ACTIVATING PROTEIN"/>
    <property type="match status" value="1"/>
</dbReference>
<comment type="caution">
    <text evidence="2">The sequence shown here is derived from an EMBL/GenBank/DDBJ whole genome shotgun (WGS) entry which is preliminary data.</text>
</comment>
<sequence>MNQVEFVILPLANPSFDREKVDIEKIRELSSHGLEDYPDEDRAIAWLCMLGIYPDDPSKWNEKKQELKDSYWDFIKDYKLTDWHTKNFPNQVPIKNFDVEDNRLMGLIHGDLVRTGRTIFFLHPDPIDDGYVPDEFDVQMCQYAGHVRRLERILYAFSKVNAGWGYMQGFNEIITPFYYILDKAISLFNNDKIMLEALTFQCMQTILTESNLHEFYTTQDRTIIMHKLDDFNQLVKKHLKETHEIINELQIHPLMYCFKWFNLLFTQEYYLPTLIQIWDDLFSHFEILMDFAFYIGLGHLNSIKYTLRKGDYSATLEALQVTHDDVNIRDSIDFANKCFDLDHKNKKTGILNFLKKKISFS</sequence>
<dbReference type="InterPro" id="IPR035969">
    <property type="entry name" value="Rab-GAP_TBC_sf"/>
</dbReference>
<name>A0ABR2L7C5_9EUKA</name>
<feature type="domain" description="Rab-GAP TBC" evidence="1">
    <location>
        <begin position="36"/>
        <end position="285"/>
    </location>
</feature>
<protein>
    <recommendedName>
        <fullName evidence="1">Rab-GAP TBC domain-containing protein</fullName>
    </recommendedName>
</protein>
<dbReference type="EMBL" id="JAPFFF010000001">
    <property type="protein sequence ID" value="KAK8898896.1"/>
    <property type="molecule type" value="Genomic_DNA"/>
</dbReference>
<dbReference type="Gene3D" id="1.10.8.270">
    <property type="entry name" value="putative rabgap domain of human tbc1 domain family member 14 like domains"/>
    <property type="match status" value="1"/>
</dbReference>
<dbReference type="InterPro" id="IPR000195">
    <property type="entry name" value="Rab-GAP-TBC_dom"/>
</dbReference>
<evidence type="ECO:0000259" key="1">
    <source>
        <dbReference type="PROSITE" id="PS50086"/>
    </source>
</evidence>
<dbReference type="SUPFAM" id="SSF47923">
    <property type="entry name" value="Ypt/Rab-GAP domain of gyp1p"/>
    <property type="match status" value="2"/>
</dbReference>
<accession>A0ABR2L7C5</accession>